<feature type="transmembrane region" description="Helical" evidence="7">
    <location>
        <begin position="21"/>
        <end position="44"/>
    </location>
</feature>
<evidence type="ECO:0000313" key="10">
    <source>
        <dbReference type="Proteomes" id="UP000037020"/>
    </source>
</evidence>
<dbReference type="InterPro" id="IPR011701">
    <property type="entry name" value="MFS"/>
</dbReference>
<dbReference type="InterPro" id="IPR036259">
    <property type="entry name" value="MFS_trans_sf"/>
</dbReference>
<feature type="transmembrane region" description="Helical" evidence="7">
    <location>
        <begin position="150"/>
        <end position="175"/>
    </location>
</feature>
<evidence type="ECO:0000256" key="7">
    <source>
        <dbReference type="SAM" id="Phobius"/>
    </source>
</evidence>
<evidence type="ECO:0000313" key="9">
    <source>
        <dbReference type="EMBL" id="KOG91062.1"/>
    </source>
</evidence>
<gene>
    <name evidence="9" type="ORF">ADK38_05260</name>
</gene>
<keyword evidence="4 7" id="KW-1133">Transmembrane helix</keyword>
<dbReference type="Proteomes" id="UP000037020">
    <property type="component" value="Unassembled WGS sequence"/>
</dbReference>
<keyword evidence="3 7" id="KW-0812">Transmembrane</keyword>
<feature type="transmembrane region" description="Helical" evidence="7">
    <location>
        <begin position="187"/>
        <end position="205"/>
    </location>
</feature>
<feature type="non-terminal residue" evidence="9">
    <location>
        <position position="1"/>
    </location>
</feature>
<name>A0ABR5JCH5_9ACTN</name>
<organism evidence="9 10">
    <name type="scientific">Streptomyces varsoviensis</name>
    <dbReference type="NCBI Taxonomy" id="67373"/>
    <lineage>
        <taxon>Bacteria</taxon>
        <taxon>Bacillati</taxon>
        <taxon>Actinomycetota</taxon>
        <taxon>Actinomycetes</taxon>
        <taxon>Kitasatosporales</taxon>
        <taxon>Streptomycetaceae</taxon>
        <taxon>Streptomyces</taxon>
    </lineage>
</organism>
<evidence type="ECO:0000256" key="2">
    <source>
        <dbReference type="ARBA" id="ARBA00022448"/>
    </source>
</evidence>
<feature type="non-terminal residue" evidence="9">
    <location>
        <position position="207"/>
    </location>
</feature>
<dbReference type="PROSITE" id="PS50850">
    <property type="entry name" value="MFS"/>
    <property type="match status" value="1"/>
</dbReference>
<dbReference type="PANTHER" id="PTHR42718">
    <property type="entry name" value="MAJOR FACILITATOR SUPERFAMILY MULTIDRUG TRANSPORTER MFSC"/>
    <property type="match status" value="1"/>
</dbReference>
<feature type="transmembrane region" description="Helical" evidence="7">
    <location>
        <begin position="50"/>
        <end position="71"/>
    </location>
</feature>
<dbReference type="Gene3D" id="1.20.1250.20">
    <property type="entry name" value="MFS general substrate transporter like domains"/>
    <property type="match status" value="1"/>
</dbReference>
<evidence type="ECO:0000259" key="8">
    <source>
        <dbReference type="PROSITE" id="PS50850"/>
    </source>
</evidence>
<keyword evidence="6" id="KW-0046">Antibiotic resistance</keyword>
<feature type="transmembrane region" description="Helical" evidence="7">
    <location>
        <begin position="83"/>
        <end position="101"/>
    </location>
</feature>
<evidence type="ECO:0000256" key="3">
    <source>
        <dbReference type="ARBA" id="ARBA00022692"/>
    </source>
</evidence>
<dbReference type="Pfam" id="PF07690">
    <property type="entry name" value="MFS_1"/>
    <property type="match status" value="1"/>
</dbReference>
<keyword evidence="10" id="KW-1185">Reference proteome</keyword>
<keyword evidence="5 7" id="KW-0472">Membrane</keyword>
<dbReference type="EMBL" id="LGUT01000426">
    <property type="protein sequence ID" value="KOG91062.1"/>
    <property type="molecule type" value="Genomic_DNA"/>
</dbReference>
<keyword evidence="2" id="KW-0813">Transport</keyword>
<comment type="subcellular location">
    <subcellularLocation>
        <location evidence="1">Cell membrane</location>
        <topology evidence="1">Multi-pass membrane protein</topology>
    </subcellularLocation>
</comment>
<dbReference type="InterPro" id="IPR020846">
    <property type="entry name" value="MFS_dom"/>
</dbReference>
<reference evidence="9 10" key="1">
    <citation type="submission" date="2015-07" db="EMBL/GenBank/DDBJ databases">
        <authorList>
            <person name="Ju K.-S."/>
            <person name="Doroghazi J.R."/>
            <person name="Metcalf W.W."/>
        </authorList>
    </citation>
    <scope>NUCLEOTIDE SEQUENCE [LARGE SCALE GENOMIC DNA]</scope>
    <source>
        <strain evidence="9 10">NRRL B-3589</strain>
    </source>
</reference>
<dbReference type="SUPFAM" id="SSF103473">
    <property type="entry name" value="MFS general substrate transporter"/>
    <property type="match status" value="1"/>
</dbReference>
<feature type="domain" description="Major facilitator superfamily (MFS) profile" evidence="8">
    <location>
        <begin position="1"/>
        <end position="207"/>
    </location>
</feature>
<sequence length="207" mass="21059">LVPAGQSVIGQIAGPSRLGRVMSTAGLAVVVAPAIGPTLGGLLIDSLSWRWLFLINLPIGLIALVLGFRFLPLEGGARTPLDVRGLALLGVGIPALSYGIIEAGAPGGGHTAQVIASLAVGVAAIVGYVLSSRRSAEPILSLTLFKNRVYAAAGVAVFFTGAGLFGGVIILPLYFQVLRGHSVMDTGLLLLSFGAGTALTMLSLIHI</sequence>
<comment type="caution">
    <text evidence="9">The sequence shown here is derived from an EMBL/GenBank/DDBJ whole genome shotgun (WGS) entry which is preliminary data.</text>
</comment>
<evidence type="ECO:0000256" key="5">
    <source>
        <dbReference type="ARBA" id="ARBA00023136"/>
    </source>
</evidence>
<dbReference type="PANTHER" id="PTHR42718:SF9">
    <property type="entry name" value="MAJOR FACILITATOR SUPERFAMILY MULTIDRUG TRANSPORTER MFSC"/>
    <property type="match status" value="1"/>
</dbReference>
<feature type="transmembrane region" description="Helical" evidence="7">
    <location>
        <begin position="113"/>
        <end position="130"/>
    </location>
</feature>
<protein>
    <recommendedName>
        <fullName evidence="8">Major facilitator superfamily (MFS) profile domain-containing protein</fullName>
    </recommendedName>
</protein>
<accession>A0ABR5JCH5</accession>
<evidence type="ECO:0000256" key="6">
    <source>
        <dbReference type="ARBA" id="ARBA00023251"/>
    </source>
</evidence>
<evidence type="ECO:0000256" key="4">
    <source>
        <dbReference type="ARBA" id="ARBA00022989"/>
    </source>
</evidence>
<proteinExistence type="predicted"/>
<evidence type="ECO:0000256" key="1">
    <source>
        <dbReference type="ARBA" id="ARBA00004651"/>
    </source>
</evidence>